<feature type="compositionally biased region" description="Basic and acidic residues" evidence="1">
    <location>
        <begin position="79"/>
        <end position="92"/>
    </location>
</feature>
<evidence type="ECO:0000313" key="2">
    <source>
        <dbReference type="EMBL" id="MBR0671693.1"/>
    </source>
</evidence>
<evidence type="ECO:0000256" key="1">
    <source>
        <dbReference type="SAM" id="MobiDB-lite"/>
    </source>
</evidence>
<dbReference type="RefSeq" id="WP_211862070.1">
    <property type="nucleotide sequence ID" value="NZ_JAAEDM010000024.1"/>
</dbReference>
<proteinExistence type="predicted"/>
<name>A0A9X9WX14_9PROT</name>
<organism evidence="2 3">
    <name type="scientific">Neoroseomonas soli</name>
    <dbReference type="NCBI Taxonomy" id="1081025"/>
    <lineage>
        <taxon>Bacteria</taxon>
        <taxon>Pseudomonadati</taxon>
        <taxon>Pseudomonadota</taxon>
        <taxon>Alphaproteobacteria</taxon>
        <taxon>Acetobacterales</taxon>
        <taxon>Acetobacteraceae</taxon>
        <taxon>Neoroseomonas</taxon>
    </lineage>
</organism>
<dbReference type="Proteomes" id="UP001138751">
    <property type="component" value="Unassembled WGS sequence"/>
</dbReference>
<dbReference type="AlphaFoldDB" id="A0A9X9WX14"/>
<comment type="caution">
    <text evidence="2">The sequence shown here is derived from an EMBL/GenBank/DDBJ whole genome shotgun (WGS) entry which is preliminary data.</text>
</comment>
<sequence>MTGQFPQVDLVNDAGPAPPPRFVQLRFMEDEAPARSYVNDSVETEAHDVIPANGAPEESFRDTIARTAFDNVAKFQARSPEDRIAGEMDLPHARPRRQVSAATPESRGRAPFGAVAVAAA</sequence>
<accession>A0A9X9WX14</accession>
<keyword evidence="3" id="KW-1185">Reference proteome</keyword>
<feature type="region of interest" description="Disordered" evidence="1">
    <location>
        <begin position="77"/>
        <end position="120"/>
    </location>
</feature>
<gene>
    <name evidence="2" type="ORF">GXW76_10965</name>
</gene>
<evidence type="ECO:0000313" key="3">
    <source>
        <dbReference type="Proteomes" id="UP001138751"/>
    </source>
</evidence>
<reference evidence="2" key="1">
    <citation type="submission" date="2020-01" db="EMBL/GenBank/DDBJ databases">
        <authorList>
            <person name="Rat A."/>
        </authorList>
    </citation>
    <scope>NUCLEOTIDE SEQUENCE</scope>
    <source>
        <strain evidence="2">LMG 31231</strain>
    </source>
</reference>
<dbReference type="EMBL" id="JAAEDM010000024">
    <property type="protein sequence ID" value="MBR0671693.1"/>
    <property type="molecule type" value="Genomic_DNA"/>
</dbReference>
<reference evidence="2" key="2">
    <citation type="journal article" date="2021" name="Syst. Appl. Microbiol.">
        <title>Roseomonas hellenica sp. nov., isolated from roots of wild-growing Alkanna tinctoria.</title>
        <authorList>
            <person name="Rat A."/>
            <person name="Naranjo H.D."/>
            <person name="Lebbe L."/>
            <person name="Cnockaert M."/>
            <person name="Krigas N."/>
            <person name="Grigoriadou K."/>
            <person name="Maloupa E."/>
            <person name="Willems A."/>
        </authorList>
    </citation>
    <scope>NUCLEOTIDE SEQUENCE</scope>
    <source>
        <strain evidence="2">LMG 31231</strain>
    </source>
</reference>
<protein>
    <submittedName>
        <fullName evidence="2">Uncharacterized protein</fullName>
    </submittedName>
</protein>